<dbReference type="Proteomes" id="UP001151532">
    <property type="component" value="Chromosome 4"/>
</dbReference>
<proteinExistence type="predicted"/>
<feature type="signal peptide" evidence="1">
    <location>
        <begin position="1"/>
        <end position="24"/>
    </location>
</feature>
<accession>A0A9Q1AD80</accession>
<evidence type="ECO:0000313" key="3">
    <source>
        <dbReference type="Proteomes" id="UP001151532"/>
    </source>
</evidence>
<reference evidence="2" key="1">
    <citation type="submission" date="2022-11" db="EMBL/GenBank/DDBJ databases">
        <authorList>
            <person name="Hyden B.L."/>
            <person name="Feng K."/>
            <person name="Yates T."/>
            <person name="Jawdy S."/>
            <person name="Smart L.B."/>
            <person name="Muchero W."/>
        </authorList>
    </citation>
    <scope>NUCLEOTIDE SEQUENCE</scope>
    <source>
        <tissue evidence="2">Shoot tip</tissue>
    </source>
</reference>
<protein>
    <submittedName>
        <fullName evidence="2">Uncharacterized protein</fullName>
    </submittedName>
</protein>
<keyword evidence="1" id="KW-0732">Signal</keyword>
<dbReference type="EMBL" id="JAPFFK010000004">
    <property type="protein sequence ID" value="KAJ6766829.1"/>
    <property type="molecule type" value="Genomic_DNA"/>
</dbReference>
<evidence type="ECO:0000256" key="1">
    <source>
        <dbReference type="SAM" id="SignalP"/>
    </source>
</evidence>
<name>A0A9Q1AD80_SALPP</name>
<comment type="caution">
    <text evidence="2">The sequence shown here is derived from an EMBL/GenBank/DDBJ whole genome shotgun (WGS) entry which is preliminary data.</text>
</comment>
<reference evidence="2" key="2">
    <citation type="journal article" date="2023" name="Int. J. Mol. Sci.">
        <title>De Novo Assembly and Annotation of 11 Diverse Shrub Willow (Salix) Genomes Reveals Novel Gene Organization in Sex-Linked Regions.</title>
        <authorList>
            <person name="Hyden B."/>
            <person name="Feng K."/>
            <person name="Yates T.B."/>
            <person name="Jawdy S."/>
            <person name="Cereghino C."/>
            <person name="Smart L.B."/>
            <person name="Muchero W."/>
        </authorList>
    </citation>
    <scope>NUCLEOTIDE SEQUENCE</scope>
    <source>
        <tissue evidence="2">Shoot tip</tissue>
    </source>
</reference>
<sequence>MESTTLLVLSYFFKVFVFTKPSLAADEHWVSAETSSSTYNHTSCHRKEWCDPCSTDLTIKLSAESKYRRFRTLSPPRSNRLLLLAGLKEILVLIWKIGIYIEDNGVGTLSLSDALQPFKVQLKKVLKTTS</sequence>
<feature type="chain" id="PRO_5040360815" evidence="1">
    <location>
        <begin position="25"/>
        <end position="130"/>
    </location>
</feature>
<dbReference type="AlphaFoldDB" id="A0A9Q1AD80"/>
<organism evidence="2 3">
    <name type="scientific">Salix purpurea</name>
    <name type="common">Purple osier willow</name>
    <dbReference type="NCBI Taxonomy" id="77065"/>
    <lineage>
        <taxon>Eukaryota</taxon>
        <taxon>Viridiplantae</taxon>
        <taxon>Streptophyta</taxon>
        <taxon>Embryophyta</taxon>
        <taxon>Tracheophyta</taxon>
        <taxon>Spermatophyta</taxon>
        <taxon>Magnoliopsida</taxon>
        <taxon>eudicotyledons</taxon>
        <taxon>Gunneridae</taxon>
        <taxon>Pentapetalae</taxon>
        <taxon>rosids</taxon>
        <taxon>fabids</taxon>
        <taxon>Malpighiales</taxon>
        <taxon>Salicaceae</taxon>
        <taxon>Saliceae</taxon>
        <taxon>Salix</taxon>
    </lineage>
</organism>
<evidence type="ECO:0000313" key="2">
    <source>
        <dbReference type="EMBL" id="KAJ6766829.1"/>
    </source>
</evidence>
<keyword evidence="3" id="KW-1185">Reference proteome</keyword>
<gene>
    <name evidence="2" type="ORF">OIU79_022739</name>
</gene>
<dbReference type="OrthoDB" id="10460848at2759"/>